<evidence type="ECO:0000313" key="3">
    <source>
        <dbReference type="EMBL" id="MFD2484780.1"/>
    </source>
</evidence>
<gene>
    <name evidence="3" type="ORF">ACFSUT_31210</name>
</gene>
<evidence type="ECO:0000313" key="4">
    <source>
        <dbReference type="Proteomes" id="UP001597542"/>
    </source>
</evidence>
<protein>
    <submittedName>
        <fullName evidence="3">WhiB family transcriptional regulator</fullName>
    </submittedName>
</protein>
<keyword evidence="4" id="KW-1185">Reference proteome</keyword>
<name>A0ABW5I8Y7_9PSEU</name>
<organism evidence="3 4">
    <name type="scientific">Amycolatopsis albidoflavus</name>
    <dbReference type="NCBI Taxonomy" id="102226"/>
    <lineage>
        <taxon>Bacteria</taxon>
        <taxon>Bacillati</taxon>
        <taxon>Actinomycetota</taxon>
        <taxon>Actinomycetes</taxon>
        <taxon>Pseudonocardiales</taxon>
        <taxon>Pseudonocardiaceae</taxon>
        <taxon>Amycolatopsis</taxon>
    </lineage>
</organism>
<sequence>MTSSLARWHEWASCANHPDLDWHSAEPGDVAACRRICQSCPVQTACLEEALAECDPWGLRGGLTPDERELIAGPERVRILPAHGTNARYAKHRCRCGVCRQAHARYARHCRNRRRLSGSQRAPQIQKRRASGDHESSVRIK</sequence>
<evidence type="ECO:0000259" key="2">
    <source>
        <dbReference type="PROSITE" id="PS51674"/>
    </source>
</evidence>
<feature type="compositionally biased region" description="Basic and acidic residues" evidence="1">
    <location>
        <begin position="130"/>
        <end position="141"/>
    </location>
</feature>
<feature type="domain" description="4Fe-4S Wbl-type" evidence="2">
    <location>
        <begin position="13"/>
        <end position="70"/>
    </location>
</feature>
<proteinExistence type="predicted"/>
<feature type="region of interest" description="Disordered" evidence="1">
    <location>
        <begin position="115"/>
        <end position="141"/>
    </location>
</feature>
<dbReference type="Proteomes" id="UP001597542">
    <property type="component" value="Unassembled WGS sequence"/>
</dbReference>
<comment type="caution">
    <text evidence="3">The sequence shown here is derived from an EMBL/GenBank/DDBJ whole genome shotgun (WGS) entry which is preliminary data.</text>
</comment>
<accession>A0ABW5I8Y7</accession>
<dbReference type="RefSeq" id="WP_350539872.1">
    <property type="nucleotide sequence ID" value="NZ_BAAAHV010000012.1"/>
</dbReference>
<dbReference type="InterPro" id="IPR034768">
    <property type="entry name" value="4FE4S_WBL"/>
</dbReference>
<dbReference type="PROSITE" id="PS51674">
    <property type="entry name" value="4FE4S_WBL"/>
    <property type="match status" value="1"/>
</dbReference>
<dbReference type="EMBL" id="JBHUKQ010000015">
    <property type="protein sequence ID" value="MFD2484780.1"/>
    <property type="molecule type" value="Genomic_DNA"/>
</dbReference>
<evidence type="ECO:0000256" key="1">
    <source>
        <dbReference type="SAM" id="MobiDB-lite"/>
    </source>
</evidence>
<reference evidence="4" key="1">
    <citation type="journal article" date="2019" name="Int. J. Syst. Evol. Microbiol.">
        <title>The Global Catalogue of Microorganisms (GCM) 10K type strain sequencing project: providing services to taxonomists for standard genome sequencing and annotation.</title>
        <authorList>
            <consortium name="The Broad Institute Genomics Platform"/>
            <consortium name="The Broad Institute Genome Sequencing Center for Infectious Disease"/>
            <person name="Wu L."/>
            <person name="Ma J."/>
        </authorList>
    </citation>
    <scope>NUCLEOTIDE SEQUENCE [LARGE SCALE GENOMIC DNA]</scope>
    <source>
        <strain evidence="4">CGMCC 4.7638</strain>
    </source>
</reference>
<dbReference type="Pfam" id="PF02467">
    <property type="entry name" value="Whib"/>
    <property type="match status" value="1"/>
</dbReference>